<reference evidence="1" key="1">
    <citation type="submission" date="2016-02" db="EMBL/GenBank/DDBJ databases">
        <title>WGS assembly of Manihot esculenta.</title>
        <authorList>
            <person name="Bredeson J.V."/>
            <person name="Prochnik S.E."/>
            <person name="Lyons J.B."/>
            <person name="Schmutz J."/>
            <person name="Grimwood J."/>
            <person name="Vrebalov J."/>
            <person name="Bart R.S."/>
            <person name="Amuge T."/>
            <person name="Ferguson M.E."/>
            <person name="Green R."/>
            <person name="Putnam N."/>
            <person name="Stites J."/>
            <person name="Rounsley S."/>
            <person name="Rokhsar D.S."/>
        </authorList>
    </citation>
    <scope>NUCLEOTIDE SEQUENCE [LARGE SCALE GENOMIC DNA]</scope>
    <source>
        <tissue evidence="1">Leaf</tissue>
    </source>
</reference>
<name>A0A2C9VVU1_MANES</name>
<proteinExistence type="predicted"/>
<sequence>MQASSISLLFELLGSLLVRFGWPFSVLLYGGRFGLVDFGTVGRVAMQKVRDQ</sequence>
<accession>A0A2C9VVU1</accession>
<protein>
    <submittedName>
        <fullName evidence="1">Uncharacterized protein</fullName>
    </submittedName>
</protein>
<dbReference type="AlphaFoldDB" id="A0A2C9VVU1"/>
<gene>
    <name evidence="1" type="ORF">MANES_05G080900</name>
</gene>
<evidence type="ECO:0000313" key="1">
    <source>
        <dbReference type="EMBL" id="OAY49760.1"/>
    </source>
</evidence>
<organism evidence="1">
    <name type="scientific">Manihot esculenta</name>
    <name type="common">Cassava</name>
    <name type="synonym">Jatropha manihot</name>
    <dbReference type="NCBI Taxonomy" id="3983"/>
    <lineage>
        <taxon>Eukaryota</taxon>
        <taxon>Viridiplantae</taxon>
        <taxon>Streptophyta</taxon>
        <taxon>Embryophyta</taxon>
        <taxon>Tracheophyta</taxon>
        <taxon>Spermatophyta</taxon>
        <taxon>Magnoliopsida</taxon>
        <taxon>eudicotyledons</taxon>
        <taxon>Gunneridae</taxon>
        <taxon>Pentapetalae</taxon>
        <taxon>rosids</taxon>
        <taxon>fabids</taxon>
        <taxon>Malpighiales</taxon>
        <taxon>Euphorbiaceae</taxon>
        <taxon>Crotonoideae</taxon>
        <taxon>Manihoteae</taxon>
        <taxon>Manihot</taxon>
    </lineage>
</organism>
<dbReference type="EMBL" id="CM004391">
    <property type="protein sequence ID" value="OAY49760.1"/>
    <property type="molecule type" value="Genomic_DNA"/>
</dbReference>